<comment type="caution">
    <text evidence="1">The sequence shown here is derived from an EMBL/GenBank/DDBJ whole genome shotgun (WGS) entry which is preliminary data.</text>
</comment>
<dbReference type="RefSeq" id="WP_153836447.1">
    <property type="nucleotide sequence ID" value="NZ_JBHUMW010000084.1"/>
</dbReference>
<dbReference type="InterPro" id="IPR029058">
    <property type="entry name" value="AB_hydrolase_fold"/>
</dbReference>
<protein>
    <submittedName>
        <fullName evidence="1">Glycosyl transferase family 2</fullName>
    </submittedName>
</protein>
<dbReference type="Proteomes" id="UP000435187">
    <property type="component" value="Unassembled WGS sequence"/>
</dbReference>
<evidence type="ECO:0000313" key="2">
    <source>
        <dbReference type="Proteomes" id="UP000435187"/>
    </source>
</evidence>
<dbReference type="AlphaFoldDB" id="A0A6N7R3Z3"/>
<dbReference type="SUPFAM" id="SSF53474">
    <property type="entry name" value="alpha/beta-Hydrolases"/>
    <property type="match status" value="1"/>
</dbReference>
<sequence length="275" mass="31923">MNGFKKRSISFHQLENEILVQEEPFILDVEKEGIHFEFLLKTNMDNDKAIVLGSGAYDASSELQPPIFQRHKWLGDFGENLIYYNDPTLYHGNINIGWGFGREDVHYLEEISTIIKYLLMNLNISLNKTLLYGSSAGGFMSLMLGGLLKEPIVLVNNPQTIVWNYYERHVNALFLSTLPDMNREDIIKKYKKRLNVIHFYKEKEVVPRIIYLQNISSTRDITHHLDPFILGLKDIDAMNFNEKIEVILYADKKSGHNPLKKKETLKHIEKALNLL</sequence>
<name>A0A6N7R3Z3_9BACI</name>
<proteinExistence type="predicted"/>
<organism evidence="1 2">
    <name type="scientific">Gracilibacillus thailandensis</name>
    <dbReference type="NCBI Taxonomy" id="563735"/>
    <lineage>
        <taxon>Bacteria</taxon>
        <taxon>Bacillati</taxon>
        <taxon>Bacillota</taxon>
        <taxon>Bacilli</taxon>
        <taxon>Bacillales</taxon>
        <taxon>Bacillaceae</taxon>
        <taxon>Gracilibacillus</taxon>
    </lineage>
</organism>
<dbReference type="EMBL" id="WJEE01000044">
    <property type="protein sequence ID" value="MRI67918.1"/>
    <property type="molecule type" value="Genomic_DNA"/>
</dbReference>
<reference evidence="1 2" key="1">
    <citation type="submission" date="2019-10" db="EMBL/GenBank/DDBJ databases">
        <title>Gracilibacillus salitolerans sp. nov., a moderate halophile isolated from a saline soil in northwest China.</title>
        <authorList>
            <person name="Gan L."/>
        </authorList>
    </citation>
    <scope>NUCLEOTIDE SEQUENCE [LARGE SCALE GENOMIC DNA]</scope>
    <source>
        <strain evidence="1 2">TP2-8</strain>
    </source>
</reference>
<evidence type="ECO:0000313" key="1">
    <source>
        <dbReference type="EMBL" id="MRI67918.1"/>
    </source>
</evidence>
<gene>
    <name evidence="1" type="ORF">GH885_16480</name>
</gene>
<dbReference type="GO" id="GO:0016740">
    <property type="term" value="F:transferase activity"/>
    <property type="evidence" value="ECO:0007669"/>
    <property type="project" value="UniProtKB-KW"/>
</dbReference>
<keyword evidence="1" id="KW-0808">Transferase</keyword>
<accession>A0A6N7R3Z3</accession>
<keyword evidence="2" id="KW-1185">Reference proteome</keyword>